<dbReference type="EMBL" id="CDMZ01005332">
    <property type="protein sequence ID" value="CEM52693.1"/>
    <property type="molecule type" value="Genomic_DNA"/>
</dbReference>
<feature type="domain" description="Alcohol dehydrogenase iron-type/glycerol dehydrogenase GldA" evidence="6">
    <location>
        <begin position="38"/>
        <end position="194"/>
    </location>
</feature>
<evidence type="ECO:0000256" key="4">
    <source>
        <dbReference type="ARBA" id="ARBA00023027"/>
    </source>
</evidence>
<comment type="similarity">
    <text evidence="1">Belongs to the iron-containing alcohol dehydrogenase family.</text>
</comment>
<dbReference type="VEuPathDB" id="CryptoDB:Cvel_1915"/>
<organism evidence="7">
    <name type="scientific">Chromera velia CCMP2878</name>
    <dbReference type="NCBI Taxonomy" id="1169474"/>
    <lineage>
        <taxon>Eukaryota</taxon>
        <taxon>Sar</taxon>
        <taxon>Alveolata</taxon>
        <taxon>Colpodellida</taxon>
        <taxon>Chromeraceae</taxon>
        <taxon>Chromera</taxon>
    </lineage>
</organism>
<name>A0A0G4I6Q3_9ALVE</name>
<feature type="region of interest" description="Disordered" evidence="5">
    <location>
        <begin position="1"/>
        <end position="23"/>
    </location>
</feature>
<dbReference type="InterPro" id="IPR016205">
    <property type="entry name" value="Glycerol_DH"/>
</dbReference>
<dbReference type="InterPro" id="IPR018211">
    <property type="entry name" value="ADH_Fe_CS"/>
</dbReference>
<dbReference type="SUPFAM" id="SSF56796">
    <property type="entry name" value="Dehydroquinate synthase-like"/>
    <property type="match status" value="1"/>
</dbReference>
<sequence length="425" mass="45550">MGKANSKQAKGGPAPRDQPRFNPKTAYGETGCKILSSPHKYVQKAGALQYLGEYLKGLHRFWGGKGKPVAAVLAVPEMKAAYGETLQKSLESSGHAVSWFDFKGECCWDEIERVIKGLRDLPQSPLVLVSLGGGKCIDTGKAVAYTEGIPSVVVPTLASNDAPCSALSIIYTPDGVMEEIFYFPDNPYLVVVDTLVVGKAPKRFLISGIADAMATYYEAVACAENPKGQSEIGGRPTASAIALSSLCRDTLFEKAETAICASEKLAKGETVPQGEMAALDAVIEANTLLSGLGFESGGLACAHAFHNGLTSHDNTHAYLHGEKVAFSTIVHLLMLGDEEEAERVASLFVRIGLPTTLSDLGIKNEEGDEEKLREVCKKACKPGESMYNMPMEVTDEKVYDAMRGADSLGTKMKERRETEATARTA</sequence>
<dbReference type="Gene3D" id="3.40.50.1970">
    <property type="match status" value="1"/>
</dbReference>
<protein>
    <recommendedName>
        <fullName evidence="6">Alcohol dehydrogenase iron-type/glycerol dehydrogenase GldA domain-containing protein</fullName>
    </recommendedName>
</protein>
<dbReference type="GO" id="GO:0016614">
    <property type="term" value="F:oxidoreductase activity, acting on CH-OH group of donors"/>
    <property type="evidence" value="ECO:0007669"/>
    <property type="project" value="InterPro"/>
</dbReference>
<evidence type="ECO:0000256" key="5">
    <source>
        <dbReference type="SAM" id="MobiDB-lite"/>
    </source>
</evidence>
<evidence type="ECO:0000256" key="3">
    <source>
        <dbReference type="ARBA" id="ARBA00023002"/>
    </source>
</evidence>
<dbReference type="PANTHER" id="PTHR43616:SF5">
    <property type="entry name" value="GLYCEROL DEHYDROGENASE 1"/>
    <property type="match status" value="1"/>
</dbReference>
<proteinExistence type="inferred from homology"/>
<keyword evidence="3" id="KW-0560">Oxidoreductase</keyword>
<reference evidence="7" key="1">
    <citation type="submission" date="2014-11" db="EMBL/GenBank/DDBJ databases">
        <authorList>
            <person name="Otto D Thomas"/>
            <person name="Naeem Raeece"/>
        </authorList>
    </citation>
    <scope>NUCLEOTIDE SEQUENCE</scope>
</reference>
<dbReference type="PANTHER" id="PTHR43616">
    <property type="entry name" value="GLYCEROL DEHYDROGENASE"/>
    <property type="match status" value="1"/>
</dbReference>
<keyword evidence="2" id="KW-0479">Metal-binding</keyword>
<dbReference type="GO" id="GO:0046872">
    <property type="term" value="F:metal ion binding"/>
    <property type="evidence" value="ECO:0007669"/>
    <property type="project" value="UniProtKB-KW"/>
</dbReference>
<accession>A0A0G4I6Q3</accession>
<dbReference type="Gene3D" id="1.20.1090.10">
    <property type="entry name" value="Dehydroquinate synthase-like - alpha domain"/>
    <property type="match status" value="1"/>
</dbReference>
<keyword evidence="4" id="KW-0520">NAD</keyword>
<evidence type="ECO:0000259" key="6">
    <source>
        <dbReference type="Pfam" id="PF00465"/>
    </source>
</evidence>
<dbReference type="PROSITE" id="PS00913">
    <property type="entry name" value="ADH_IRON_1"/>
    <property type="match status" value="1"/>
</dbReference>
<dbReference type="AlphaFoldDB" id="A0A0G4I6Q3"/>
<evidence type="ECO:0000256" key="2">
    <source>
        <dbReference type="ARBA" id="ARBA00022723"/>
    </source>
</evidence>
<dbReference type="NCBIfam" id="NF006941">
    <property type="entry name" value="PRK09423.1"/>
    <property type="match status" value="1"/>
</dbReference>
<dbReference type="Pfam" id="PF00465">
    <property type="entry name" value="Fe-ADH"/>
    <property type="match status" value="1"/>
</dbReference>
<dbReference type="CDD" id="cd08170">
    <property type="entry name" value="GlyDH"/>
    <property type="match status" value="1"/>
</dbReference>
<gene>
    <name evidence="7" type="ORF">Cvel_1915</name>
</gene>
<evidence type="ECO:0000256" key="1">
    <source>
        <dbReference type="ARBA" id="ARBA00007358"/>
    </source>
</evidence>
<evidence type="ECO:0000313" key="7">
    <source>
        <dbReference type="EMBL" id="CEM52693.1"/>
    </source>
</evidence>
<dbReference type="PhylomeDB" id="A0A0G4I6Q3"/>
<dbReference type="InterPro" id="IPR001670">
    <property type="entry name" value="ADH_Fe/GldA"/>
</dbReference>